<protein>
    <recommendedName>
        <fullName evidence="7 8">Small ribosomal subunit protein bS20</fullName>
    </recommendedName>
</protein>
<dbReference type="PANTHER" id="PTHR33398">
    <property type="entry name" value="30S RIBOSOMAL PROTEIN S20"/>
    <property type="match status" value="1"/>
</dbReference>
<dbReference type="InterPro" id="IPR002583">
    <property type="entry name" value="Ribosomal_bS20"/>
</dbReference>
<dbReference type="RefSeq" id="WP_183815142.1">
    <property type="nucleotide sequence ID" value="NZ_JACHOB010000001.1"/>
</dbReference>
<evidence type="ECO:0000256" key="6">
    <source>
        <dbReference type="ARBA" id="ARBA00023274"/>
    </source>
</evidence>
<dbReference type="GO" id="GO:0005829">
    <property type="term" value="C:cytosol"/>
    <property type="evidence" value="ECO:0007669"/>
    <property type="project" value="TreeGrafter"/>
</dbReference>
<evidence type="ECO:0000256" key="8">
    <source>
        <dbReference type="HAMAP-Rule" id="MF_00500"/>
    </source>
</evidence>
<gene>
    <name evidence="8" type="primary">rpsT</name>
    <name evidence="9" type="ORF">GGQ59_000278</name>
</gene>
<evidence type="ECO:0000256" key="4">
    <source>
        <dbReference type="ARBA" id="ARBA00022884"/>
    </source>
</evidence>
<evidence type="ECO:0000256" key="7">
    <source>
        <dbReference type="ARBA" id="ARBA00035136"/>
    </source>
</evidence>
<evidence type="ECO:0000256" key="3">
    <source>
        <dbReference type="ARBA" id="ARBA00022730"/>
    </source>
</evidence>
<dbReference type="GO" id="GO:0070181">
    <property type="term" value="F:small ribosomal subunit rRNA binding"/>
    <property type="evidence" value="ECO:0007669"/>
    <property type="project" value="TreeGrafter"/>
</dbReference>
<keyword evidence="3 8" id="KW-0699">rRNA-binding</keyword>
<accession>A0A840I0R0</accession>
<comment type="function">
    <text evidence="1 8">Binds directly to 16S ribosomal RNA.</text>
</comment>
<evidence type="ECO:0000256" key="2">
    <source>
        <dbReference type="ARBA" id="ARBA00007634"/>
    </source>
</evidence>
<reference evidence="9 10" key="1">
    <citation type="submission" date="2020-08" db="EMBL/GenBank/DDBJ databases">
        <title>Genomic Encyclopedia of Type Strains, Phase IV (KMG-IV): sequencing the most valuable type-strain genomes for metagenomic binning, comparative biology and taxonomic classification.</title>
        <authorList>
            <person name="Goeker M."/>
        </authorList>
    </citation>
    <scope>NUCLEOTIDE SEQUENCE [LARGE SCALE GENOMIC DNA]</scope>
    <source>
        <strain evidence="9 10">DSM 102850</strain>
    </source>
</reference>
<keyword evidence="4 8" id="KW-0694">RNA-binding</keyword>
<sequence>MANTTSAQKMVRKIERRTAVNKARRSRVRTYLRYVEEAIAAGDHDAARTALRTAESEMFRAVSNGVVSKNTAARKVSRLSSRVKALGA</sequence>
<dbReference type="NCBIfam" id="TIGR00029">
    <property type="entry name" value="S20"/>
    <property type="match status" value="1"/>
</dbReference>
<dbReference type="Proteomes" id="UP000563524">
    <property type="component" value="Unassembled WGS sequence"/>
</dbReference>
<dbReference type="EMBL" id="JACHOB010000001">
    <property type="protein sequence ID" value="MBB4657778.1"/>
    <property type="molecule type" value="Genomic_DNA"/>
</dbReference>
<evidence type="ECO:0000313" key="10">
    <source>
        <dbReference type="Proteomes" id="UP000563524"/>
    </source>
</evidence>
<dbReference type="GO" id="GO:0003735">
    <property type="term" value="F:structural constituent of ribosome"/>
    <property type="evidence" value="ECO:0007669"/>
    <property type="project" value="InterPro"/>
</dbReference>
<evidence type="ECO:0000313" key="9">
    <source>
        <dbReference type="EMBL" id="MBB4657778.1"/>
    </source>
</evidence>
<comment type="caution">
    <text evidence="9">The sequence shown here is derived from an EMBL/GenBank/DDBJ whole genome shotgun (WGS) entry which is preliminary data.</text>
</comment>
<comment type="similarity">
    <text evidence="2 8">Belongs to the bacterial ribosomal protein bS20 family.</text>
</comment>
<dbReference type="HAMAP" id="MF_00500">
    <property type="entry name" value="Ribosomal_bS20"/>
    <property type="match status" value="1"/>
</dbReference>
<dbReference type="AlphaFoldDB" id="A0A840I0R0"/>
<keyword evidence="6 8" id="KW-0687">Ribonucleoprotein</keyword>
<dbReference type="SUPFAM" id="SSF46992">
    <property type="entry name" value="Ribosomal protein S20"/>
    <property type="match status" value="1"/>
</dbReference>
<dbReference type="Pfam" id="PF01649">
    <property type="entry name" value="Ribosomal_S20p"/>
    <property type="match status" value="1"/>
</dbReference>
<organism evidence="9 10">
    <name type="scientific">Parvularcula dongshanensis</name>
    <dbReference type="NCBI Taxonomy" id="1173995"/>
    <lineage>
        <taxon>Bacteria</taxon>
        <taxon>Pseudomonadati</taxon>
        <taxon>Pseudomonadota</taxon>
        <taxon>Alphaproteobacteria</taxon>
        <taxon>Parvularculales</taxon>
        <taxon>Parvularculaceae</taxon>
        <taxon>Parvularcula</taxon>
    </lineage>
</organism>
<dbReference type="Gene3D" id="1.20.58.110">
    <property type="entry name" value="Ribosomal protein S20"/>
    <property type="match status" value="1"/>
</dbReference>
<dbReference type="PANTHER" id="PTHR33398:SF1">
    <property type="entry name" value="SMALL RIBOSOMAL SUBUNIT PROTEIN BS20C"/>
    <property type="match status" value="1"/>
</dbReference>
<name>A0A840I0R0_9PROT</name>
<dbReference type="InterPro" id="IPR036510">
    <property type="entry name" value="Ribosomal_bS20_sf"/>
</dbReference>
<dbReference type="GO" id="GO:0006412">
    <property type="term" value="P:translation"/>
    <property type="evidence" value="ECO:0007669"/>
    <property type="project" value="UniProtKB-UniRule"/>
</dbReference>
<evidence type="ECO:0000256" key="1">
    <source>
        <dbReference type="ARBA" id="ARBA00003134"/>
    </source>
</evidence>
<evidence type="ECO:0000256" key="5">
    <source>
        <dbReference type="ARBA" id="ARBA00022980"/>
    </source>
</evidence>
<proteinExistence type="inferred from homology"/>
<keyword evidence="10" id="KW-1185">Reference proteome</keyword>
<dbReference type="GO" id="GO:0015935">
    <property type="term" value="C:small ribosomal subunit"/>
    <property type="evidence" value="ECO:0007669"/>
    <property type="project" value="TreeGrafter"/>
</dbReference>
<keyword evidence="5 8" id="KW-0689">Ribosomal protein</keyword>